<feature type="compositionally biased region" description="Basic and acidic residues" evidence="1">
    <location>
        <begin position="386"/>
        <end position="401"/>
    </location>
</feature>
<dbReference type="Proteomes" id="UP000184267">
    <property type="component" value="Unassembled WGS sequence"/>
</dbReference>
<feature type="region of interest" description="Disordered" evidence="1">
    <location>
        <begin position="153"/>
        <end position="186"/>
    </location>
</feature>
<dbReference type="STRING" id="154538.A0A1M2VGC5"/>
<evidence type="ECO:0000313" key="2">
    <source>
        <dbReference type="EMBL" id="OJT06650.1"/>
    </source>
</evidence>
<feature type="compositionally biased region" description="Polar residues" evidence="1">
    <location>
        <begin position="303"/>
        <end position="318"/>
    </location>
</feature>
<dbReference type="AlphaFoldDB" id="A0A1M2VGC5"/>
<gene>
    <name evidence="2" type="ORF">TRAPUB_2508</name>
</gene>
<keyword evidence="3" id="KW-1185">Reference proteome</keyword>
<proteinExistence type="predicted"/>
<feature type="region of interest" description="Disordered" evidence="1">
    <location>
        <begin position="301"/>
        <end position="332"/>
    </location>
</feature>
<feature type="compositionally biased region" description="Polar residues" evidence="1">
    <location>
        <begin position="344"/>
        <end position="356"/>
    </location>
</feature>
<feature type="compositionally biased region" description="Low complexity" evidence="1">
    <location>
        <begin position="256"/>
        <end position="265"/>
    </location>
</feature>
<feature type="region of interest" description="Disordered" evidence="1">
    <location>
        <begin position="218"/>
        <end position="273"/>
    </location>
</feature>
<dbReference type="OrthoDB" id="3040699at2759"/>
<feature type="compositionally biased region" description="Polar residues" evidence="1">
    <location>
        <begin position="600"/>
        <end position="616"/>
    </location>
</feature>
<feature type="compositionally biased region" description="Low complexity" evidence="1">
    <location>
        <begin position="427"/>
        <end position="443"/>
    </location>
</feature>
<evidence type="ECO:0000313" key="3">
    <source>
        <dbReference type="Proteomes" id="UP000184267"/>
    </source>
</evidence>
<feature type="compositionally biased region" description="Pro residues" evidence="1">
    <location>
        <begin position="523"/>
        <end position="532"/>
    </location>
</feature>
<feature type="region of interest" description="Disordered" evidence="1">
    <location>
        <begin position="344"/>
        <end position="627"/>
    </location>
</feature>
<feature type="compositionally biased region" description="Low complexity" evidence="1">
    <location>
        <begin position="510"/>
        <end position="522"/>
    </location>
</feature>
<accession>A0A1M2VGC5</accession>
<name>A0A1M2VGC5_TRAPU</name>
<sequence length="894" mass="94488">MSDKNASIVRNAERNNDKLFPIFQKNLSSDNLAEFATAADKLSGWLSRDKAYYTKARPMIISLMETAHETVLRHSGSTTPFHVSRVTDDVRPWADAYVKILRTVMQFTMLFSENALQLRLRTLLQALCDNVDAFLSQQTLFSPSATNSPIASVAGTPGVSLPPPSTLQPVVPRPSSTGPPRFDPANPPKLTDAQILAVLALAKAQGSLVTSTPSATAVAAPSGAPALPQTPAYTGPTPLPRTDIASVSPVNPTPSPAAADPAMAPEHSRKVKRRKTLPVDLDFIEADLNWYKDTHTAEAAGNQDVTGTAPSTGANTPSLVPGAYPTPETSEDVKPLVGIAPQAVPTSQDRLPTPSNLEAAPVAKSRSPSVPLRDASRTASVPQPERISEGEPHKLLAKEEPAPESPVMLAPSLTRRSSELNGDGSTPSASPLSAPLKALSPLAGDPLPSPLATKKTKKRKRGPPGLKFLPILTPSGEQPPEPMAVDLRPPEPMVVDEALGPENGSTNTQESSTRSASASVATPPVPPEPAPPKGQAFMDPSEMLKETAAAAESPVPMDIETDSDRSAEIVLNGDAPSGTEPDPALSAAARPPSDEHTGTRETPSTAPTELFTNGKASTPPKEPEVESVPSILPSLSKASTPTPAAEPLLAVLAVPPPPTTNGFAPSINTSTAMDITTAPDDQSPFASTSARVLSMARGASTMTPASRPVVLEFELSADELAQIARWTDRSKSSDDLSKALCITFASYTLAQLQDDTPESPEGAVDIAKYGRPAPWPQDGTAFVALNVGEGGQGGERFTISPPFISTVDKCVDLGTRKLHAGLNSIHLFQYRDHSDRAFLALLHHPTRAQLAELQATRDREREWRQFLHGLGHIELQVPRLFPASLLGSSFVSPS</sequence>
<organism evidence="2 3">
    <name type="scientific">Trametes pubescens</name>
    <name type="common">White-rot fungus</name>
    <dbReference type="NCBI Taxonomy" id="154538"/>
    <lineage>
        <taxon>Eukaryota</taxon>
        <taxon>Fungi</taxon>
        <taxon>Dikarya</taxon>
        <taxon>Basidiomycota</taxon>
        <taxon>Agaricomycotina</taxon>
        <taxon>Agaricomycetes</taxon>
        <taxon>Polyporales</taxon>
        <taxon>Polyporaceae</taxon>
        <taxon>Trametes</taxon>
    </lineage>
</organism>
<comment type="caution">
    <text evidence="2">The sequence shown here is derived from an EMBL/GenBank/DDBJ whole genome shotgun (WGS) entry which is preliminary data.</text>
</comment>
<evidence type="ECO:0000256" key="1">
    <source>
        <dbReference type="SAM" id="MobiDB-lite"/>
    </source>
</evidence>
<protein>
    <submittedName>
        <fullName evidence="2">Uncharacterized protein</fullName>
    </submittedName>
</protein>
<reference evidence="2 3" key="1">
    <citation type="submission" date="2016-10" db="EMBL/GenBank/DDBJ databases">
        <title>Genome sequence of the basidiomycete white-rot fungus Trametes pubescens.</title>
        <authorList>
            <person name="Makela M.R."/>
            <person name="Granchi Z."/>
            <person name="Peng M."/>
            <person name="De Vries R.P."/>
            <person name="Grigoriev I."/>
            <person name="Riley R."/>
            <person name="Hilden K."/>
        </authorList>
    </citation>
    <scope>NUCLEOTIDE SEQUENCE [LARGE SCALE GENOMIC DNA]</scope>
    <source>
        <strain evidence="2 3">FBCC735</strain>
    </source>
</reference>
<feature type="compositionally biased region" description="Low complexity" evidence="1">
    <location>
        <begin position="218"/>
        <end position="227"/>
    </location>
</feature>
<dbReference type="EMBL" id="MNAD01001287">
    <property type="protein sequence ID" value="OJT06650.1"/>
    <property type="molecule type" value="Genomic_DNA"/>
</dbReference>
<dbReference type="OMA" id="CLSLGCY"/>